<dbReference type="SUPFAM" id="SSF53474">
    <property type="entry name" value="alpha/beta-Hydrolases"/>
    <property type="match status" value="1"/>
</dbReference>
<dbReference type="GO" id="GO:0016787">
    <property type="term" value="F:hydrolase activity"/>
    <property type="evidence" value="ECO:0007669"/>
    <property type="project" value="UniProtKB-KW"/>
</dbReference>
<dbReference type="InterPro" id="IPR029058">
    <property type="entry name" value="AB_hydrolase_fold"/>
</dbReference>
<name>A0A7X4YDF4_9BACT</name>
<dbReference type="PANTHER" id="PTHR22946:SF12">
    <property type="entry name" value="CONIDIAL PIGMENT BIOSYNTHESIS PROTEIN AYG1 (AFU_ORTHOLOGUE AFUA_2G17550)"/>
    <property type="match status" value="1"/>
</dbReference>
<reference evidence="1 2" key="1">
    <citation type="submission" date="2020-01" db="EMBL/GenBank/DDBJ databases">
        <title>The draft genome sequence of Corallococcus exiguus DSM 14696.</title>
        <authorList>
            <person name="Zhang X."/>
            <person name="Zhu H."/>
        </authorList>
    </citation>
    <scope>NUCLEOTIDE SEQUENCE [LARGE SCALE GENOMIC DNA]</scope>
    <source>
        <strain evidence="1 2">DSM 14696</strain>
    </source>
</reference>
<dbReference type="Proteomes" id="UP000537825">
    <property type="component" value="Unassembled WGS sequence"/>
</dbReference>
<evidence type="ECO:0000313" key="2">
    <source>
        <dbReference type="Proteomes" id="UP000537825"/>
    </source>
</evidence>
<organism evidence="1 2">
    <name type="scientific">Corallococcus exiguus</name>
    <dbReference type="NCBI Taxonomy" id="83462"/>
    <lineage>
        <taxon>Bacteria</taxon>
        <taxon>Pseudomonadati</taxon>
        <taxon>Myxococcota</taxon>
        <taxon>Myxococcia</taxon>
        <taxon>Myxococcales</taxon>
        <taxon>Cystobacterineae</taxon>
        <taxon>Myxococcaceae</taxon>
        <taxon>Corallococcus</taxon>
    </lineage>
</organism>
<protein>
    <submittedName>
        <fullName evidence="1">Alpha/beta hydrolase</fullName>
    </submittedName>
</protein>
<gene>
    <name evidence="1" type="ORF">GTZ93_21350</name>
</gene>
<keyword evidence="1" id="KW-0378">Hydrolase</keyword>
<evidence type="ECO:0000313" key="1">
    <source>
        <dbReference type="EMBL" id="NBC42352.1"/>
    </source>
</evidence>
<keyword evidence="2" id="KW-1185">Reference proteome</keyword>
<dbReference type="PANTHER" id="PTHR22946">
    <property type="entry name" value="DIENELACTONE HYDROLASE DOMAIN-CONTAINING PROTEIN-RELATED"/>
    <property type="match status" value="1"/>
</dbReference>
<proteinExistence type="predicted"/>
<dbReference type="RefSeq" id="WP_139923002.1">
    <property type="nucleotide sequence ID" value="NZ_CBCSLE010000053.1"/>
</dbReference>
<accession>A0A7X4YDF4</accession>
<dbReference type="EMBL" id="JAAAPK010000005">
    <property type="protein sequence ID" value="NBC42352.1"/>
    <property type="molecule type" value="Genomic_DNA"/>
</dbReference>
<dbReference type="InterPro" id="IPR050261">
    <property type="entry name" value="FrsA_esterase"/>
</dbReference>
<dbReference type="AlphaFoldDB" id="A0A7X4YDF4"/>
<sequence length="402" mass="44357">MERHFKDGRFEFARLGLLGAAYRGLSDAGEVLVTLDGIPDGDSVAWVREFIALAERLERQAHASAASGHRASARSAFLRASTYFHEASACAPGTSRPERFRALWPRHRDCWDHAAALFEPPVERVSIPYEGTSLEGYFFRPVGGNGARRPTVILNNGSDGPVTSMWKGGGAAAVERGWNALTFDGPGQGAALHRQGLPFRADWERVVTPVMDWLLTRAEVDPQRIALLGVSQAGYQVPRAVAFEHRVAAAVADPGVMRVGDSWREHLPPEMTRLLDAGEKETFDAFMAEGLKDLPAERAELQWRMAPYGTRSPFDAYKAAEAMHLDAEILARVGCPMLITSPDHEQFWPGQSEELHAALKGSTLLRFTESEGASWHCEPAAPALRDERVFDWLERTLHTAHA</sequence>
<dbReference type="Gene3D" id="3.40.50.1820">
    <property type="entry name" value="alpha/beta hydrolase"/>
    <property type="match status" value="1"/>
</dbReference>
<dbReference type="Gene3D" id="1.20.1440.110">
    <property type="entry name" value="acylaminoacyl peptidase"/>
    <property type="match status" value="1"/>
</dbReference>
<comment type="caution">
    <text evidence="1">The sequence shown here is derived from an EMBL/GenBank/DDBJ whole genome shotgun (WGS) entry which is preliminary data.</text>
</comment>